<keyword evidence="3" id="KW-1185">Reference proteome</keyword>
<keyword evidence="2" id="KW-0808">Transferase</keyword>
<accession>A0A6G8FHQ6</accession>
<gene>
    <name evidence="2" type="ORF">G7067_04770</name>
</gene>
<dbReference type="Proteomes" id="UP000501387">
    <property type="component" value="Chromosome"/>
</dbReference>
<dbReference type="KEGG" id="lins:G7067_04770"/>
<dbReference type="GO" id="GO:0016740">
    <property type="term" value="F:transferase activity"/>
    <property type="evidence" value="ECO:0007669"/>
    <property type="project" value="UniProtKB-KW"/>
</dbReference>
<protein>
    <submittedName>
        <fullName evidence="2">Glycosyltransferase family 4 protein</fullName>
    </submittedName>
</protein>
<dbReference type="AlphaFoldDB" id="A0A6G8FHQ6"/>
<feature type="region of interest" description="Disordered" evidence="1">
    <location>
        <begin position="638"/>
        <end position="681"/>
    </location>
</feature>
<name>A0A6G8FHQ6_9MICO</name>
<dbReference type="EMBL" id="CP049934">
    <property type="protein sequence ID" value="QIM15888.1"/>
    <property type="molecule type" value="Genomic_DNA"/>
</dbReference>
<proteinExistence type="predicted"/>
<evidence type="ECO:0000313" key="3">
    <source>
        <dbReference type="Proteomes" id="UP000501387"/>
    </source>
</evidence>
<organism evidence="2 3">
    <name type="scientific">Leucobacter insecticola</name>
    <dbReference type="NCBI Taxonomy" id="2714934"/>
    <lineage>
        <taxon>Bacteria</taxon>
        <taxon>Bacillati</taxon>
        <taxon>Actinomycetota</taxon>
        <taxon>Actinomycetes</taxon>
        <taxon>Micrococcales</taxon>
        <taxon>Microbacteriaceae</taxon>
        <taxon>Leucobacter</taxon>
    </lineage>
</organism>
<evidence type="ECO:0000313" key="2">
    <source>
        <dbReference type="EMBL" id="QIM15888.1"/>
    </source>
</evidence>
<dbReference type="Gene3D" id="3.40.50.2000">
    <property type="entry name" value="Glycogen Phosphorylase B"/>
    <property type="match status" value="1"/>
</dbReference>
<reference evidence="2 3" key="1">
    <citation type="submission" date="2020-03" db="EMBL/GenBank/DDBJ databases">
        <title>Leucobacter sp. nov., isolated from beetles.</title>
        <authorList>
            <person name="Hyun D.-W."/>
            <person name="Bae J.-W."/>
        </authorList>
    </citation>
    <scope>NUCLEOTIDE SEQUENCE [LARGE SCALE GENOMIC DNA]</scope>
    <source>
        <strain evidence="2 3">HDW9B</strain>
    </source>
</reference>
<evidence type="ECO:0000256" key="1">
    <source>
        <dbReference type="SAM" id="MobiDB-lite"/>
    </source>
</evidence>
<dbReference type="SUPFAM" id="SSF53756">
    <property type="entry name" value="UDP-Glycosyltransferase/glycogen phosphorylase"/>
    <property type="match status" value="1"/>
</dbReference>
<sequence>MNRHALPGWMNRLIDGIADSPTSLLGRLAARRLGRPAPRGTVGVTSFAEAGTRVLIAPVNYSGQGRAWAAALESAHENLSARNMAVDVPGGFSFHSDLVVPVGTYHNDPDWQRRQLAAASRATHVLIEAEEPPFGRLFGRSLRAQATALSEKGVDLAYLAHGVDVRLPSRHRDINEWSYFHDPSVYAARTEMLARRNIEFLHNCGHPVFISTPDLLVDLPSAIWCPVAVDLARWEGERPSREPGAPLRVVHAPSIAAVKGTDLIVPTMERLHHEGVIRFELIQGVPSEQMPAVLRNADVVLDQFRLGAYGVVACEAMAAGCVVVGHISQQVRQTVLTETGHRLPIIEATPATLEQEIRTLAQDPRLIDRQTAGAQFVREVHDGRLAARALLDHWINPDHPATAPPNPRRTTVHPIAERLWTSAPKRLQDAIATAVDRAAGVFPPRPRTQIRQGRTVCSSAPSTTRARAINGPEPLNGRVPYRHKTTCTQTTIPSAIRVLSLSVGARLSTHVSGSRDWCELLQTTTHTCSSRRACRFSAECTAETSRARLRSCKIAGSRWASSRTATKCVSPRLTLHGNPGRNFATAYGSPSTSSSRWRPQICASLSVSAFRHSSRQPGYWKTSLRRTFLALSWIPSTGATKHPSSPANAHGSCTPQRTPNSRGPLSSPRSRASCTTRGSSNMWRSKVSRTMKCRPWSPVPILC</sequence>